<feature type="transmembrane region" description="Helical" evidence="9">
    <location>
        <begin position="53"/>
        <end position="71"/>
    </location>
</feature>
<dbReference type="AlphaFoldDB" id="A0A378XH88"/>
<dbReference type="Proteomes" id="UP000594903">
    <property type="component" value="Chromosome"/>
</dbReference>
<keyword evidence="4 9" id="KW-0997">Cell inner membrane</keyword>
<dbReference type="OrthoDB" id="9795655at2"/>
<name>A0A378XH88_9BURK</name>
<keyword evidence="7 9" id="KW-0472">Membrane</keyword>
<evidence type="ECO:0000256" key="5">
    <source>
        <dbReference type="ARBA" id="ARBA00022692"/>
    </source>
</evidence>
<evidence type="ECO:0000256" key="4">
    <source>
        <dbReference type="ARBA" id="ARBA00022519"/>
    </source>
</evidence>
<reference evidence="13 14" key="1">
    <citation type="submission" date="2018-06" db="EMBL/GenBank/DDBJ databases">
        <authorList>
            <consortium name="Pathogen Informatics"/>
            <person name="Doyle S."/>
        </authorList>
    </citation>
    <scope>NUCLEOTIDE SEQUENCE [LARGE SCALE GENOMIC DNA]</scope>
    <source>
        <strain evidence="13 14">NCTC11997</strain>
    </source>
</reference>
<reference evidence="12 15" key="2">
    <citation type="submission" date="2020-12" db="EMBL/GenBank/DDBJ databases">
        <title>FDA dAtabase for Regulatory Grade micrObial Sequences (FDA-ARGOS): Supporting development and validation of Infectious Disease Dx tests.</title>
        <authorList>
            <person name="Sproer C."/>
            <person name="Gronow S."/>
            <person name="Severitt S."/>
            <person name="Schroder I."/>
            <person name="Tallon L."/>
            <person name="Sadzewicz L."/>
            <person name="Zhao X."/>
            <person name="Boylan J."/>
            <person name="Ott S."/>
            <person name="Bowen H."/>
            <person name="Vavikolanu K."/>
            <person name="Mehta A."/>
            <person name="Aluvathingal J."/>
            <person name="Nadendla S."/>
            <person name="Lowell S."/>
            <person name="Myers T."/>
            <person name="Yan Y."/>
            <person name="Sichtig H."/>
        </authorList>
    </citation>
    <scope>NUCLEOTIDE SEQUENCE [LARGE SCALE GENOMIC DNA]</scope>
    <source>
        <strain evidence="12 15">FDAARGOS_872</strain>
    </source>
</reference>
<feature type="region of interest" description="Disordered" evidence="10">
    <location>
        <begin position="172"/>
        <end position="200"/>
    </location>
</feature>
<organism evidence="13 14">
    <name type="scientific">Oligella ureolytica</name>
    <dbReference type="NCBI Taxonomy" id="90244"/>
    <lineage>
        <taxon>Bacteria</taxon>
        <taxon>Pseudomonadati</taxon>
        <taxon>Pseudomonadota</taxon>
        <taxon>Betaproteobacteria</taxon>
        <taxon>Burkholderiales</taxon>
        <taxon>Alcaligenaceae</taxon>
        <taxon>Oligella</taxon>
    </lineage>
</organism>
<gene>
    <name evidence="12" type="ORF">I6G29_11935</name>
    <name evidence="13" type="ORF">NCTC11997_02459</name>
</gene>
<dbReference type="Pfam" id="PF04290">
    <property type="entry name" value="DctQ"/>
    <property type="match status" value="1"/>
</dbReference>
<evidence type="ECO:0000259" key="11">
    <source>
        <dbReference type="Pfam" id="PF04290"/>
    </source>
</evidence>
<comment type="similarity">
    <text evidence="8 9">Belongs to the TRAP transporter small permease family.</text>
</comment>
<evidence type="ECO:0000256" key="9">
    <source>
        <dbReference type="RuleBase" id="RU369079"/>
    </source>
</evidence>
<keyword evidence="15" id="KW-1185">Reference proteome</keyword>
<evidence type="ECO:0000256" key="1">
    <source>
        <dbReference type="ARBA" id="ARBA00004429"/>
    </source>
</evidence>
<dbReference type="PANTHER" id="PTHR35011">
    <property type="entry name" value="2,3-DIKETO-L-GULONATE TRAP TRANSPORTER SMALL PERMEASE PROTEIN YIAM"/>
    <property type="match status" value="1"/>
</dbReference>
<dbReference type="Proteomes" id="UP000254603">
    <property type="component" value="Unassembled WGS sequence"/>
</dbReference>
<sequence length="200" mass="22632">MRSLLAISRFFDFVNVKVTQLVIWLTLLMAIVSAINATYRKVFNDSSNAWLEIQWYLFGAVFLLAGGYTFLKNAHVRVDVINSRLKERTQVIIDLICVLFFLFPACGLIVYLSWPFFMKAYVTGEMSNNTGGLIRWPVKLLIPIGFSLMITAGLSHVIKCVAFLKGMAPNPLRKDKSSDEELLEELKEESGGNNNNNNEK</sequence>
<feature type="compositionally biased region" description="Basic and acidic residues" evidence="10">
    <location>
        <begin position="172"/>
        <end position="190"/>
    </location>
</feature>
<dbReference type="InterPro" id="IPR055348">
    <property type="entry name" value="DctQ"/>
</dbReference>
<evidence type="ECO:0000256" key="10">
    <source>
        <dbReference type="SAM" id="MobiDB-lite"/>
    </source>
</evidence>
<evidence type="ECO:0000313" key="15">
    <source>
        <dbReference type="Proteomes" id="UP000594903"/>
    </source>
</evidence>
<protein>
    <recommendedName>
        <fullName evidence="9">TRAP transporter small permease protein</fullName>
    </recommendedName>
</protein>
<keyword evidence="2 9" id="KW-0813">Transport</keyword>
<comment type="subcellular location">
    <subcellularLocation>
        <location evidence="1 9">Cell inner membrane</location>
        <topology evidence="1 9">Multi-pass membrane protein</topology>
    </subcellularLocation>
</comment>
<dbReference type="STRING" id="1122619.GCA_000373745_02209"/>
<evidence type="ECO:0000256" key="2">
    <source>
        <dbReference type="ARBA" id="ARBA00022448"/>
    </source>
</evidence>
<dbReference type="EMBL" id="CP065725">
    <property type="protein sequence ID" value="QPT39814.1"/>
    <property type="molecule type" value="Genomic_DNA"/>
</dbReference>
<feature type="compositionally biased region" description="Low complexity" evidence="10">
    <location>
        <begin position="191"/>
        <end position="200"/>
    </location>
</feature>
<evidence type="ECO:0000313" key="13">
    <source>
        <dbReference type="EMBL" id="SUA57636.1"/>
    </source>
</evidence>
<keyword evidence="6 9" id="KW-1133">Transmembrane helix</keyword>
<feature type="transmembrane region" description="Helical" evidence="9">
    <location>
        <begin position="91"/>
        <end position="114"/>
    </location>
</feature>
<dbReference type="RefSeq" id="WP_018575392.1">
    <property type="nucleotide sequence ID" value="NZ_CP065725.1"/>
</dbReference>
<evidence type="ECO:0000313" key="12">
    <source>
        <dbReference type="EMBL" id="QPT39814.1"/>
    </source>
</evidence>
<feature type="domain" description="Tripartite ATP-independent periplasmic transporters DctQ component" evidence="11">
    <location>
        <begin position="29"/>
        <end position="161"/>
    </location>
</feature>
<proteinExistence type="inferred from homology"/>
<comment type="function">
    <text evidence="9">Part of the tripartite ATP-independent periplasmic (TRAP) transport system.</text>
</comment>
<evidence type="ECO:0000313" key="14">
    <source>
        <dbReference type="Proteomes" id="UP000254603"/>
    </source>
</evidence>
<dbReference type="GO" id="GO:0022857">
    <property type="term" value="F:transmembrane transporter activity"/>
    <property type="evidence" value="ECO:0007669"/>
    <property type="project" value="UniProtKB-UniRule"/>
</dbReference>
<feature type="transmembrane region" description="Helical" evidence="9">
    <location>
        <begin position="21"/>
        <end position="39"/>
    </location>
</feature>
<feature type="transmembrane region" description="Helical" evidence="9">
    <location>
        <begin position="140"/>
        <end position="164"/>
    </location>
</feature>
<keyword evidence="5 9" id="KW-0812">Transmembrane</keyword>
<comment type="subunit">
    <text evidence="9">The complex comprises the extracytoplasmic solute receptor protein and the two transmembrane proteins.</text>
</comment>
<dbReference type="GO" id="GO:0005886">
    <property type="term" value="C:plasma membrane"/>
    <property type="evidence" value="ECO:0007669"/>
    <property type="project" value="UniProtKB-SubCell"/>
</dbReference>
<dbReference type="EMBL" id="UGSB01000001">
    <property type="protein sequence ID" value="SUA57636.1"/>
    <property type="molecule type" value="Genomic_DNA"/>
</dbReference>
<evidence type="ECO:0000256" key="6">
    <source>
        <dbReference type="ARBA" id="ARBA00022989"/>
    </source>
</evidence>
<evidence type="ECO:0000256" key="3">
    <source>
        <dbReference type="ARBA" id="ARBA00022475"/>
    </source>
</evidence>
<dbReference type="PANTHER" id="PTHR35011:SF4">
    <property type="entry name" value="SLL1102 PROTEIN"/>
    <property type="match status" value="1"/>
</dbReference>
<keyword evidence="3" id="KW-1003">Cell membrane</keyword>
<dbReference type="InterPro" id="IPR007387">
    <property type="entry name" value="TRAP_DctQ"/>
</dbReference>
<evidence type="ECO:0000256" key="7">
    <source>
        <dbReference type="ARBA" id="ARBA00023136"/>
    </source>
</evidence>
<evidence type="ECO:0000256" key="8">
    <source>
        <dbReference type="ARBA" id="ARBA00038436"/>
    </source>
</evidence>
<accession>A0A378XH88</accession>